<proteinExistence type="predicted"/>
<evidence type="ECO:0000313" key="1">
    <source>
        <dbReference type="EMBL" id="KAI3738351.1"/>
    </source>
</evidence>
<reference evidence="1 2" key="2">
    <citation type="journal article" date="2022" name="Mol. Ecol. Resour.">
        <title>The genomes of chicory, endive, great burdock and yacon provide insights into Asteraceae paleo-polyploidization history and plant inulin production.</title>
        <authorList>
            <person name="Fan W."/>
            <person name="Wang S."/>
            <person name="Wang H."/>
            <person name="Wang A."/>
            <person name="Jiang F."/>
            <person name="Liu H."/>
            <person name="Zhao H."/>
            <person name="Xu D."/>
            <person name="Zhang Y."/>
        </authorList>
    </citation>
    <scope>NUCLEOTIDE SEQUENCE [LARGE SCALE GENOMIC DNA]</scope>
    <source>
        <strain evidence="2">cv. Punajuju</strain>
        <tissue evidence="1">Leaves</tissue>
    </source>
</reference>
<dbReference type="Proteomes" id="UP001055811">
    <property type="component" value="Linkage Group LG05"/>
</dbReference>
<keyword evidence="2" id="KW-1185">Reference proteome</keyword>
<evidence type="ECO:0000313" key="2">
    <source>
        <dbReference type="Proteomes" id="UP001055811"/>
    </source>
</evidence>
<name>A0ACB9CVU6_CICIN</name>
<gene>
    <name evidence="1" type="ORF">L2E82_28380</name>
</gene>
<reference evidence="2" key="1">
    <citation type="journal article" date="2022" name="Mol. Ecol. Resour.">
        <title>The genomes of chicory, endive, great burdock and yacon provide insights into Asteraceae palaeo-polyploidization history and plant inulin production.</title>
        <authorList>
            <person name="Fan W."/>
            <person name="Wang S."/>
            <person name="Wang H."/>
            <person name="Wang A."/>
            <person name="Jiang F."/>
            <person name="Liu H."/>
            <person name="Zhao H."/>
            <person name="Xu D."/>
            <person name="Zhang Y."/>
        </authorList>
    </citation>
    <scope>NUCLEOTIDE SEQUENCE [LARGE SCALE GENOMIC DNA]</scope>
    <source>
        <strain evidence="2">cv. Punajuju</strain>
    </source>
</reference>
<organism evidence="1 2">
    <name type="scientific">Cichorium intybus</name>
    <name type="common">Chicory</name>
    <dbReference type="NCBI Taxonomy" id="13427"/>
    <lineage>
        <taxon>Eukaryota</taxon>
        <taxon>Viridiplantae</taxon>
        <taxon>Streptophyta</taxon>
        <taxon>Embryophyta</taxon>
        <taxon>Tracheophyta</taxon>
        <taxon>Spermatophyta</taxon>
        <taxon>Magnoliopsida</taxon>
        <taxon>eudicotyledons</taxon>
        <taxon>Gunneridae</taxon>
        <taxon>Pentapetalae</taxon>
        <taxon>asterids</taxon>
        <taxon>campanulids</taxon>
        <taxon>Asterales</taxon>
        <taxon>Asteraceae</taxon>
        <taxon>Cichorioideae</taxon>
        <taxon>Cichorieae</taxon>
        <taxon>Cichoriinae</taxon>
        <taxon>Cichorium</taxon>
    </lineage>
</organism>
<accession>A0ACB9CVU6</accession>
<comment type="caution">
    <text evidence="1">The sequence shown here is derived from an EMBL/GenBank/DDBJ whole genome shotgun (WGS) entry which is preliminary data.</text>
</comment>
<protein>
    <submittedName>
        <fullName evidence="1">Uncharacterized protein</fullName>
    </submittedName>
</protein>
<dbReference type="EMBL" id="CM042013">
    <property type="protein sequence ID" value="KAI3738351.1"/>
    <property type="molecule type" value="Genomic_DNA"/>
</dbReference>
<sequence length="129" mass="14022">MGKSGVRTPNGGGVRSQTRVPTTSNGVKIPPPKSGLLKPNPQKSSPKPSQEQPNTKSKTNLKVENDPDKSKIETFEIGKVDKLVIDSSRTPFAVKNSVCDVSEIGVEVNEKCVNFYFVEGQHKENSEVI</sequence>